<evidence type="ECO:0000256" key="2">
    <source>
        <dbReference type="SAM" id="SignalP"/>
    </source>
</evidence>
<evidence type="ECO:0000313" key="4">
    <source>
        <dbReference type="Proteomes" id="UP000683310"/>
    </source>
</evidence>
<protein>
    <recommendedName>
        <fullName evidence="5">Glycine zipper domain-containing protein</fullName>
    </recommendedName>
</protein>
<evidence type="ECO:0000313" key="3">
    <source>
        <dbReference type="EMBL" id="QVI21672.1"/>
    </source>
</evidence>
<keyword evidence="1" id="KW-0812">Transmembrane</keyword>
<feature type="transmembrane region" description="Helical" evidence="1">
    <location>
        <begin position="85"/>
        <end position="106"/>
    </location>
</feature>
<keyword evidence="1" id="KW-0472">Membrane</keyword>
<sequence length="115" mass="10542">MTRHSIKRTTAGLLAAALPLVAAATLFAGTASAESTAGVPLEPVATNPGAQFPDPALNGAAAGALTGSAGGAALGSVVGSIPGALGGSALGALIGGGIGVLVGILAPDAIPQVLP</sequence>
<proteinExistence type="predicted"/>
<keyword evidence="2" id="KW-0732">Signal</keyword>
<reference evidence="3 4" key="1">
    <citation type="submission" date="2021-04" db="EMBL/GenBank/DDBJ databases">
        <title>Nocardia tengchongensis.</title>
        <authorList>
            <person name="Zhuang k."/>
            <person name="Ran Y."/>
            <person name="Li W."/>
        </authorList>
    </citation>
    <scope>NUCLEOTIDE SEQUENCE [LARGE SCALE GENOMIC DNA]</scope>
    <source>
        <strain evidence="3 4">CFH S0057</strain>
    </source>
</reference>
<keyword evidence="4" id="KW-1185">Reference proteome</keyword>
<evidence type="ECO:0000256" key="1">
    <source>
        <dbReference type="SAM" id="Phobius"/>
    </source>
</evidence>
<feature type="signal peptide" evidence="2">
    <location>
        <begin position="1"/>
        <end position="33"/>
    </location>
</feature>
<feature type="chain" id="PRO_5046169991" description="Glycine zipper domain-containing protein" evidence="2">
    <location>
        <begin position="34"/>
        <end position="115"/>
    </location>
</feature>
<gene>
    <name evidence="3" type="ORF">KHQ06_00260</name>
</gene>
<dbReference type="EMBL" id="CP074371">
    <property type="protein sequence ID" value="QVI21672.1"/>
    <property type="molecule type" value="Genomic_DNA"/>
</dbReference>
<evidence type="ECO:0008006" key="5">
    <source>
        <dbReference type="Google" id="ProtNLM"/>
    </source>
</evidence>
<keyword evidence="1" id="KW-1133">Transmembrane helix</keyword>
<organism evidence="3 4">
    <name type="scientific">Nocardia tengchongensis</name>
    <dbReference type="NCBI Taxonomy" id="2055889"/>
    <lineage>
        <taxon>Bacteria</taxon>
        <taxon>Bacillati</taxon>
        <taxon>Actinomycetota</taxon>
        <taxon>Actinomycetes</taxon>
        <taxon>Mycobacteriales</taxon>
        <taxon>Nocardiaceae</taxon>
        <taxon>Nocardia</taxon>
    </lineage>
</organism>
<dbReference type="Proteomes" id="UP000683310">
    <property type="component" value="Chromosome"/>
</dbReference>
<feature type="transmembrane region" description="Helical" evidence="1">
    <location>
        <begin position="57"/>
        <end position="78"/>
    </location>
</feature>
<name>A0ABX8CQB8_9NOCA</name>
<accession>A0ABX8CQB8</accession>